<dbReference type="Gene3D" id="3.40.1620.10">
    <property type="entry name" value="YefM-like domain"/>
    <property type="match status" value="1"/>
</dbReference>
<accession>A0ABV7VJP6</accession>
<dbReference type="EMBL" id="JBHRYJ010000005">
    <property type="protein sequence ID" value="MFC3677735.1"/>
    <property type="molecule type" value="Genomic_DNA"/>
</dbReference>
<reference evidence="3" key="1">
    <citation type="journal article" date="2019" name="Int. J. Syst. Evol. Microbiol.">
        <title>The Global Catalogue of Microorganisms (GCM) 10K type strain sequencing project: providing services to taxonomists for standard genome sequencing and annotation.</title>
        <authorList>
            <consortium name="The Broad Institute Genomics Platform"/>
            <consortium name="The Broad Institute Genome Sequencing Center for Infectious Disease"/>
            <person name="Wu L."/>
            <person name="Ma J."/>
        </authorList>
    </citation>
    <scope>NUCLEOTIDE SEQUENCE [LARGE SCALE GENOMIC DNA]</scope>
    <source>
        <strain evidence="3">KCTC 42182</strain>
    </source>
</reference>
<feature type="region of interest" description="Disordered" evidence="1">
    <location>
        <begin position="64"/>
        <end position="92"/>
    </location>
</feature>
<evidence type="ECO:0000313" key="2">
    <source>
        <dbReference type="EMBL" id="MFC3677735.1"/>
    </source>
</evidence>
<comment type="caution">
    <text evidence="2">The sequence shown here is derived from an EMBL/GenBank/DDBJ whole genome shotgun (WGS) entry which is preliminary data.</text>
</comment>
<gene>
    <name evidence="2" type="ORF">ACFOOQ_19440</name>
</gene>
<feature type="compositionally biased region" description="Basic and acidic residues" evidence="1">
    <location>
        <begin position="68"/>
        <end position="80"/>
    </location>
</feature>
<organism evidence="2 3">
    <name type="scientific">Ferrovibrio xuzhouensis</name>
    <dbReference type="NCBI Taxonomy" id="1576914"/>
    <lineage>
        <taxon>Bacteria</taxon>
        <taxon>Pseudomonadati</taxon>
        <taxon>Pseudomonadota</taxon>
        <taxon>Alphaproteobacteria</taxon>
        <taxon>Rhodospirillales</taxon>
        <taxon>Rhodospirillaceae</taxon>
        <taxon>Ferrovibrio</taxon>
    </lineage>
</organism>
<evidence type="ECO:0000313" key="3">
    <source>
        <dbReference type="Proteomes" id="UP001595711"/>
    </source>
</evidence>
<dbReference type="Proteomes" id="UP001595711">
    <property type="component" value="Unassembled WGS sequence"/>
</dbReference>
<keyword evidence="3" id="KW-1185">Reference proteome</keyword>
<protein>
    <recommendedName>
        <fullName evidence="4">Antitoxin</fullName>
    </recommendedName>
</protein>
<name>A0ABV7VJP6_9PROT</name>
<dbReference type="RefSeq" id="WP_379729325.1">
    <property type="nucleotide sequence ID" value="NZ_JBHRYJ010000005.1"/>
</dbReference>
<proteinExistence type="predicted"/>
<sequence>MPLKTWTATDAQTRFAEMTADAQAIPQIVALPDGKKVVVVSQDYFDKAEHAIKLPLMTGGFAGPGESDFDRAMQDVRAEAGSKGPGSDAEDS</sequence>
<evidence type="ECO:0000256" key="1">
    <source>
        <dbReference type="SAM" id="MobiDB-lite"/>
    </source>
</evidence>
<evidence type="ECO:0008006" key="4">
    <source>
        <dbReference type="Google" id="ProtNLM"/>
    </source>
</evidence>